<accession>A0ABZ0S2D0</accession>
<feature type="transmembrane region" description="Helical" evidence="6">
    <location>
        <begin position="237"/>
        <end position="259"/>
    </location>
</feature>
<keyword evidence="6" id="KW-0813">Transport</keyword>
<evidence type="ECO:0000259" key="7">
    <source>
        <dbReference type="Pfam" id="PF02687"/>
    </source>
</evidence>
<dbReference type="Proteomes" id="UP001322664">
    <property type="component" value="Chromosome"/>
</dbReference>
<dbReference type="EMBL" id="CP137624">
    <property type="protein sequence ID" value="WPK13203.1"/>
    <property type="molecule type" value="Genomic_DNA"/>
</dbReference>
<dbReference type="InterPro" id="IPR003838">
    <property type="entry name" value="ABC3_permease_C"/>
</dbReference>
<comment type="subcellular location">
    <subcellularLocation>
        <location evidence="1 6">Cell membrane</location>
        <topology evidence="1 6">Multi-pass membrane protein</topology>
    </subcellularLocation>
</comment>
<evidence type="ECO:0000256" key="1">
    <source>
        <dbReference type="ARBA" id="ARBA00004651"/>
    </source>
</evidence>
<evidence type="ECO:0000256" key="4">
    <source>
        <dbReference type="ARBA" id="ARBA00022989"/>
    </source>
</evidence>
<keyword evidence="3 6" id="KW-0812">Transmembrane</keyword>
<feature type="transmembrane region" description="Helical" evidence="6">
    <location>
        <begin position="153"/>
        <end position="177"/>
    </location>
</feature>
<sequence>MTISRLLTRSMLKNMRHYFLYFFSLIFSVTLYFSFVTLQFNEEVLKQVSSSPTASAGFKAASYLLYFIVLFFVLYANHLFIKRRSKEIGMYQLIGMTKGLIFRLIAIENIILFSGAVFIGIVAGLLSSRFFTMILMKVIGQEILIKLTFNSQAIIQTLMLFSVMLLIILVQLSWMIRRVSLLSLFTASKQTEERVKRFSMWQMFVGALGIIFIGYGYYESTHLFTTNDVNILLKRMIVILALTIGGAFLVFRYSVAFVFNLRRLMKNGHLTTTDVLAVTPIMHRMKGNAKSLTLITVLTAVSLAISTLAYISYYSAEQGVRNAVPADYVLLTEKGPAFLALLDKQNIDYRAITYEDMNAEFDVSRLLKNPNDANQIFYAESGMKQVVSQSFYEQIHGKVELAEDEAILTNMTDGVTSMYAMNKQGEIEVTIETLGNRLKDRLKIVDVRQESTLVQNGSNLVIYAVLVVSDTKYAEYKKFYGERKYMPQTLVFLENKSDVALAEELYVQSGADIRAVYGEGEDQIILKQNSYKQERQVYMSIFGMTIFIAAFLGLAFLLTTGSILYFKQIAEADEEQASYTILRKIGFSEQDVLKGIVWKQAFNFGVPLLIGLLHSYFAVKSGWFLFGTELVAPMLIMIGLYVLMYAVFMLLSIQYYRKTIKGCL</sequence>
<name>A0ABZ0S2D0_9BACI</name>
<evidence type="ECO:0000256" key="6">
    <source>
        <dbReference type="PIRNR" id="PIRNR018968"/>
    </source>
</evidence>
<keyword evidence="9" id="KW-1185">Reference proteome</keyword>
<keyword evidence="4 6" id="KW-1133">Transmembrane helix</keyword>
<feature type="transmembrane region" description="Helical" evidence="6">
    <location>
        <begin position="20"/>
        <end position="40"/>
    </location>
</feature>
<evidence type="ECO:0000256" key="3">
    <source>
        <dbReference type="ARBA" id="ARBA00022692"/>
    </source>
</evidence>
<dbReference type="PANTHER" id="PTHR46795">
    <property type="entry name" value="ABC TRANSPORTER PERMEASE-RELATED-RELATED"/>
    <property type="match status" value="1"/>
</dbReference>
<dbReference type="InterPro" id="IPR052536">
    <property type="entry name" value="ABC-4_Integral_Memb_Prot"/>
</dbReference>
<dbReference type="PANTHER" id="PTHR46795:SF3">
    <property type="entry name" value="ABC TRANSPORTER PERMEASE"/>
    <property type="match status" value="1"/>
</dbReference>
<evidence type="ECO:0000313" key="9">
    <source>
        <dbReference type="Proteomes" id="UP001322664"/>
    </source>
</evidence>
<proteinExistence type="inferred from homology"/>
<feature type="transmembrane region" description="Helical" evidence="6">
    <location>
        <begin position="292"/>
        <end position="313"/>
    </location>
</feature>
<evidence type="ECO:0000256" key="5">
    <source>
        <dbReference type="ARBA" id="ARBA00023136"/>
    </source>
</evidence>
<evidence type="ECO:0000256" key="2">
    <source>
        <dbReference type="ARBA" id="ARBA00022475"/>
    </source>
</evidence>
<dbReference type="RefSeq" id="WP_319837780.1">
    <property type="nucleotide sequence ID" value="NZ_CP137624.1"/>
</dbReference>
<organism evidence="8 9">
    <name type="scientific">Lysinibacillus louembei</name>
    <dbReference type="NCBI Taxonomy" id="1470088"/>
    <lineage>
        <taxon>Bacteria</taxon>
        <taxon>Bacillati</taxon>
        <taxon>Bacillota</taxon>
        <taxon>Bacilli</taxon>
        <taxon>Bacillales</taxon>
        <taxon>Bacillaceae</taxon>
        <taxon>Lysinibacillus</taxon>
    </lineage>
</organism>
<dbReference type="Pfam" id="PF02687">
    <property type="entry name" value="FtsX"/>
    <property type="match status" value="1"/>
</dbReference>
<comment type="similarity">
    <text evidence="6">Belongs to the ABC-4 integral membrane protein family.</text>
</comment>
<feature type="domain" description="ABC3 transporter permease C-terminal" evidence="7">
    <location>
        <begin position="61"/>
        <end position="180"/>
    </location>
</feature>
<dbReference type="InterPro" id="IPR027022">
    <property type="entry name" value="ABC_permease_BceB-typ"/>
</dbReference>
<feature type="transmembrane region" description="Helical" evidence="6">
    <location>
        <begin position="100"/>
        <end position="126"/>
    </location>
</feature>
<dbReference type="PIRSF" id="PIRSF018968">
    <property type="entry name" value="ABC_permease_BceB"/>
    <property type="match status" value="1"/>
</dbReference>
<gene>
    <name evidence="8" type="ORF">R6U77_05810</name>
</gene>
<feature type="transmembrane region" description="Helical" evidence="6">
    <location>
        <begin position="60"/>
        <end position="80"/>
    </location>
</feature>
<feature type="transmembrane region" description="Helical" evidence="6">
    <location>
        <begin position="631"/>
        <end position="651"/>
    </location>
</feature>
<feature type="transmembrane region" description="Helical" evidence="6">
    <location>
        <begin position="198"/>
        <end position="217"/>
    </location>
</feature>
<feature type="transmembrane region" description="Helical" evidence="6">
    <location>
        <begin position="537"/>
        <end position="558"/>
    </location>
</feature>
<evidence type="ECO:0000313" key="8">
    <source>
        <dbReference type="EMBL" id="WPK13203.1"/>
    </source>
</evidence>
<protein>
    <submittedName>
        <fullName evidence="8">ABC transporter permease</fullName>
    </submittedName>
</protein>
<feature type="transmembrane region" description="Helical" evidence="6">
    <location>
        <begin position="601"/>
        <end position="619"/>
    </location>
</feature>
<keyword evidence="2 6" id="KW-1003">Cell membrane</keyword>
<keyword evidence="5 6" id="KW-0472">Membrane</keyword>
<reference evidence="8 9" key="1">
    <citation type="submission" date="2023-09" db="EMBL/GenBank/DDBJ databases">
        <authorList>
            <person name="Page C.A."/>
            <person name="Perez-Diaz I.M."/>
        </authorList>
    </citation>
    <scope>NUCLEOTIDE SEQUENCE [LARGE SCALE GENOMIC DNA]</scope>
    <source>
        <strain evidence="8 9">Ll15</strain>
    </source>
</reference>